<evidence type="ECO:0000256" key="4">
    <source>
        <dbReference type="ARBA" id="ARBA00023136"/>
    </source>
</evidence>
<protein>
    <recommendedName>
        <fullName evidence="7">Major facilitator superfamily (MFS) profile domain-containing protein</fullName>
    </recommendedName>
</protein>
<dbReference type="InterPro" id="IPR036259">
    <property type="entry name" value="MFS_trans_sf"/>
</dbReference>
<reference evidence="8 9" key="1">
    <citation type="submission" date="2015-08" db="EMBL/GenBank/DDBJ databases">
        <title>Genome sequencing of Penicillium nordicum.</title>
        <authorList>
            <person name="Nguyen H.D."/>
            <person name="Seifert K.A."/>
        </authorList>
    </citation>
    <scope>NUCLEOTIDE SEQUENCE [LARGE SCALE GENOMIC DNA]</scope>
    <source>
        <strain evidence="8 9">DAOMC 185683</strain>
    </source>
</reference>
<keyword evidence="4 6" id="KW-0472">Membrane</keyword>
<feature type="region of interest" description="Disordered" evidence="5">
    <location>
        <begin position="1"/>
        <end position="31"/>
    </location>
</feature>
<keyword evidence="2 6" id="KW-0812">Transmembrane</keyword>
<dbReference type="GO" id="GO:0022857">
    <property type="term" value="F:transmembrane transporter activity"/>
    <property type="evidence" value="ECO:0007669"/>
    <property type="project" value="InterPro"/>
</dbReference>
<evidence type="ECO:0000259" key="7">
    <source>
        <dbReference type="PROSITE" id="PS50850"/>
    </source>
</evidence>
<feature type="compositionally biased region" description="Basic and acidic residues" evidence="5">
    <location>
        <begin position="17"/>
        <end position="27"/>
    </location>
</feature>
<evidence type="ECO:0000256" key="1">
    <source>
        <dbReference type="ARBA" id="ARBA00004141"/>
    </source>
</evidence>
<feature type="transmembrane region" description="Helical" evidence="6">
    <location>
        <begin position="132"/>
        <end position="151"/>
    </location>
</feature>
<dbReference type="AlphaFoldDB" id="A0A0M8NZU3"/>
<evidence type="ECO:0000256" key="5">
    <source>
        <dbReference type="SAM" id="MobiDB-lite"/>
    </source>
</evidence>
<accession>A0A0M8NZU3</accession>
<feature type="transmembrane region" description="Helical" evidence="6">
    <location>
        <begin position="188"/>
        <end position="210"/>
    </location>
</feature>
<feature type="domain" description="Major facilitator superfamily (MFS) profile" evidence="7">
    <location>
        <begin position="90"/>
        <end position="326"/>
    </location>
</feature>
<feature type="transmembrane region" description="Helical" evidence="6">
    <location>
        <begin position="163"/>
        <end position="182"/>
    </location>
</feature>
<proteinExistence type="predicted"/>
<evidence type="ECO:0000313" key="8">
    <source>
        <dbReference type="EMBL" id="KOS37721.1"/>
    </source>
</evidence>
<keyword evidence="9" id="KW-1185">Reference proteome</keyword>
<dbReference type="STRING" id="229535.A0A0M8NZU3"/>
<dbReference type="PANTHER" id="PTHR23502">
    <property type="entry name" value="MAJOR FACILITATOR SUPERFAMILY"/>
    <property type="match status" value="1"/>
</dbReference>
<dbReference type="GO" id="GO:0005886">
    <property type="term" value="C:plasma membrane"/>
    <property type="evidence" value="ECO:0007669"/>
    <property type="project" value="TreeGrafter"/>
</dbReference>
<evidence type="ECO:0000256" key="6">
    <source>
        <dbReference type="SAM" id="Phobius"/>
    </source>
</evidence>
<dbReference type="SUPFAM" id="SSF103473">
    <property type="entry name" value="MFS general substrate transporter"/>
    <property type="match status" value="1"/>
</dbReference>
<gene>
    <name evidence="8" type="ORF">ACN38_g11486</name>
</gene>
<dbReference type="Pfam" id="PF07690">
    <property type="entry name" value="MFS_1"/>
    <property type="match status" value="1"/>
</dbReference>
<feature type="transmembrane region" description="Helical" evidence="6">
    <location>
        <begin position="95"/>
        <end position="112"/>
    </location>
</feature>
<feature type="transmembrane region" description="Helical" evidence="6">
    <location>
        <begin position="249"/>
        <end position="270"/>
    </location>
</feature>
<evidence type="ECO:0000256" key="3">
    <source>
        <dbReference type="ARBA" id="ARBA00022989"/>
    </source>
</evidence>
<comment type="subcellular location">
    <subcellularLocation>
        <location evidence="1">Membrane</location>
        <topology evidence="1">Multi-pass membrane protein</topology>
    </subcellularLocation>
</comment>
<dbReference type="OrthoDB" id="3365399at2759"/>
<dbReference type="Proteomes" id="UP000037696">
    <property type="component" value="Unassembled WGS sequence"/>
</dbReference>
<dbReference type="PROSITE" id="PS50850">
    <property type="entry name" value="MFS"/>
    <property type="match status" value="1"/>
</dbReference>
<dbReference type="PANTHER" id="PTHR23502:SF12">
    <property type="entry name" value="MULTIDRUG TRANSPORTER, PUTATIVE (AFU_ORTHOLOGUE AFUA_1G06440)-RELATED"/>
    <property type="match status" value="1"/>
</dbReference>
<feature type="transmembrane region" description="Helical" evidence="6">
    <location>
        <begin position="222"/>
        <end position="243"/>
    </location>
</feature>
<dbReference type="InterPro" id="IPR020846">
    <property type="entry name" value="MFS_dom"/>
</dbReference>
<name>A0A0M8NZU3_9EURO</name>
<keyword evidence="3 6" id="KW-1133">Transmembrane helix</keyword>
<sequence length="326" mass="35879">MAAQYSNVLGQDEEPENTERMSPKADSIDSTSTVDIQTNCGAIGKTLTARASHMSMSERVTTIATNATADPDYEVDWDGEDDPENPKNWNFKYKSMGILFLSWNTLIVVLYSTSYTSGIALMGEEFGQSQTIVTLGLTFYLFGLAIGSMFMAPLSEVYGRKPVCVVCLTVFTVLIIPCALAKSVTALIIVRFIAAFFGSVMISTAPGMVADLVDDEHRALAISVWSIGPLNGPVIGPVIGGFVTQYLGWRWMCWIALILSAVALVFAIILKETYAPTILQNKAARLRKETGESRWWSRYDQKASLPEILKLNLSRPFVMAVTEPIW</sequence>
<organism evidence="8 9">
    <name type="scientific">Penicillium nordicum</name>
    <dbReference type="NCBI Taxonomy" id="229535"/>
    <lineage>
        <taxon>Eukaryota</taxon>
        <taxon>Fungi</taxon>
        <taxon>Dikarya</taxon>
        <taxon>Ascomycota</taxon>
        <taxon>Pezizomycotina</taxon>
        <taxon>Eurotiomycetes</taxon>
        <taxon>Eurotiomycetidae</taxon>
        <taxon>Eurotiales</taxon>
        <taxon>Aspergillaceae</taxon>
        <taxon>Penicillium</taxon>
    </lineage>
</organism>
<comment type="caution">
    <text evidence="8">The sequence shown here is derived from an EMBL/GenBank/DDBJ whole genome shotgun (WGS) entry which is preliminary data.</text>
</comment>
<dbReference type="EMBL" id="LHQQ01000299">
    <property type="protein sequence ID" value="KOS37721.1"/>
    <property type="molecule type" value="Genomic_DNA"/>
</dbReference>
<dbReference type="Gene3D" id="1.20.1720.10">
    <property type="entry name" value="Multidrug resistance protein D"/>
    <property type="match status" value="1"/>
</dbReference>
<evidence type="ECO:0000313" key="9">
    <source>
        <dbReference type="Proteomes" id="UP000037696"/>
    </source>
</evidence>
<evidence type="ECO:0000256" key="2">
    <source>
        <dbReference type="ARBA" id="ARBA00022692"/>
    </source>
</evidence>
<dbReference type="InterPro" id="IPR011701">
    <property type="entry name" value="MFS"/>
</dbReference>